<evidence type="ECO:0000256" key="1">
    <source>
        <dbReference type="SAM" id="Phobius"/>
    </source>
</evidence>
<keyword evidence="1" id="KW-0812">Transmembrane</keyword>
<dbReference type="EMBL" id="BMQL01000010">
    <property type="protein sequence ID" value="GGR08530.1"/>
    <property type="molecule type" value="Genomic_DNA"/>
</dbReference>
<feature type="transmembrane region" description="Helical" evidence="1">
    <location>
        <begin position="309"/>
        <end position="334"/>
    </location>
</feature>
<gene>
    <name evidence="2" type="ORF">GCM10008957_21600</name>
</gene>
<sequence>MSRPPSAATPAVDAWGRPLIGFDPAHNRNELRRSTARLGVWLSVLMWALMVVGVLSALGVTFGTLGVWHLLTLQDASLHLPPQIPWLLALAGALILVLYGLYAWVLRWARELIVRLGRWALQGLASPAPDAARLETLRRTLAGWLSFGQWGTLLAGVLGVVLVPFSAVWSQRLAEHLSRTLGSPGQVDTMATPALIAFQTVSALLSSVPGIVIAWLILGAVRRFMTLAVNRARGLTPPPILPAATTVSGWFLGCLILLGLSLLGLIANFVLLGVFGALLRTMLTRGAADGLPQDWQNVLPDGWASVVSWGLGALLVVVFVGVLVTVLLFCVLLWSRSYATALARELDARALEGPAA</sequence>
<keyword evidence="1" id="KW-1133">Transmembrane helix</keyword>
<dbReference type="Proteomes" id="UP000603865">
    <property type="component" value="Unassembled WGS sequence"/>
</dbReference>
<evidence type="ECO:0000313" key="2">
    <source>
        <dbReference type="EMBL" id="GGR08530.1"/>
    </source>
</evidence>
<reference evidence="2" key="2">
    <citation type="submission" date="2020-09" db="EMBL/GenBank/DDBJ databases">
        <authorList>
            <person name="Sun Q."/>
            <person name="Ohkuma M."/>
        </authorList>
    </citation>
    <scope>NUCLEOTIDE SEQUENCE</scope>
    <source>
        <strain evidence="2">JCM 31311</strain>
    </source>
</reference>
<feature type="transmembrane region" description="Helical" evidence="1">
    <location>
        <begin position="190"/>
        <end position="218"/>
    </location>
</feature>
<feature type="transmembrane region" description="Helical" evidence="1">
    <location>
        <begin position="147"/>
        <end position="170"/>
    </location>
</feature>
<reference evidence="2" key="1">
    <citation type="journal article" date="2014" name="Int. J. Syst. Evol. Microbiol.">
        <title>Complete genome sequence of Corynebacterium casei LMG S-19264T (=DSM 44701T), isolated from a smear-ripened cheese.</title>
        <authorList>
            <consortium name="US DOE Joint Genome Institute (JGI-PGF)"/>
            <person name="Walter F."/>
            <person name="Albersmeier A."/>
            <person name="Kalinowski J."/>
            <person name="Ruckert C."/>
        </authorList>
    </citation>
    <scope>NUCLEOTIDE SEQUENCE</scope>
    <source>
        <strain evidence="2">JCM 31311</strain>
    </source>
</reference>
<feature type="transmembrane region" description="Helical" evidence="1">
    <location>
        <begin position="250"/>
        <end position="275"/>
    </location>
</feature>
<comment type="caution">
    <text evidence="2">The sequence shown here is derived from an EMBL/GenBank/DDBJ whole genome shotgun (WGS) entry which is preliminary data.</text>
</comment>
<protein>
    <submittedName>
        <fullName evidence="2">Uncharacterized protein</fullName>
    </submittedName>
</protein>
<feature type="transmembrane region" description="Helical" evidence="1">
    <location>
        <begin position="83"/>
        <end position="105"/>
    </location>
</feature>
<keyword evidence="1" id="KW-0472">Membrane</keyword>
<feature type="transmembrane region" description="Helical" evidence="1">
    <location>
        <begin position="38"/>
        <end position="71"/>
    </location>
</feature>
<accession>A0A918C6Q7</accession>
<name>A0A918C6Q7_9DEIO</name>
<evidence type="ECO:0000313" key="3">
    <source>
        <dbReference type="Proteomes" id="UP000603865"/>
    </source>
</evidence>
<organism evidence="2 3">
    <name type="scientific">Deinococcus ruber</name>
    <dbReference type="NCBI Taxonomy" id="1848197"/>
    <lineage>
        <taxon>Bacteria</taxon>
        <taxon>Thermotogati</taxon>
        <taxon>Deinococcota</taxon>
        <taxon>Deinococci</taxon>
        <taxon>Deinococcales</taxon>
        <taxon>Deinococcaceae</taxon>
        <taxon>Deinococcus</taxon>
    </lineage>
</organism>
<proteinExistence type="predicted"/>
<keyword evidence="3" id="KW-1185">Reference proteome</keyword>
<dbReference type="AlphaFoldDB" id="A0A918C6Q7"/>